<dbReference type="AlphaFoldDB" id="K2MHW5"/>
<dbReference type="PRINTS" id="PR01803">
    <property type="entry name" value="TCSIALIDASE"/>
</dbReference>
<dbReference type="Gene3D" id="2.120.10.10">
    <property type="match status" value="1"/>
</dbReference>
<dbReference type="CDD" id="cd15482">
    <property type="entry name" value="Sialidase_non-viral"/>
    <property type="match status" value="1"/>
</dbReference>
<accession>K2MHW5</accession>
<feature type="non-terminal residue" evidence="3">
    <location>
        <position position="330"/>
    </location>
</feature>
<evidence type="ECO:0000313" key="3">
    <source>
        <dbReference type="EMBL" id="EKF26700.1"/>
    </source>
</evidence>
<dbReference type="SUPFAM" id="SSF50939">
    <property type="entry name" value="Sialidases"/>
    <property type="match status" value="1"/>
</dbReference>
<proteinExistence type="predicted"/>
<dbReference type="Pfam" id="PF13859">
    <property type="entry name" value="BNR_3"/>
    <property type="match status" value="1"/>
</dbReference>
<sequence>MEISMAGNSVPFAQLLEGVATTDGKEAAGIMRPTTVVSGGNTDMPPGNYGKTNSDTQPADASNWRLLPVKGTATGEGENKRIRWSGAHAVKRGAGHRNNSLRNLIGAGGSGVVFHDGTVTFPMQATDDDGKSVLLAMQFTSSDNKWRLSYGTTDSGCRDPSVVEWGAGNKLILMSSCGEGQHQLYMSDGHGTSWCPNCVPINCVWCNSHDREGYGVPSGSTTAVIGDERVMLATLPAYSKDNERGRLHLWVTSSVRVHGVGPIPREGDEAAISSLLVKGNNDGLISLHESKKRSEGRSHGRVAFARGGGAGAGKRGGEEMDSFGQRLAIM</sequence>
<evidence type="ECO:0000256" key="1">
    <source>
        <dbReference type="SAM" id="MobiDB-lite"/>
    </source>
</evidence>
<reference evidence="3 4" key="1">
    <citation type="journal article" date="2012" name="BMC Genomics">
        <title>Comparative genomic analysis of human infective Trypanosoma cruzi lineages with the bat-restricted subspecies T. cruzi marinkellei.</title>
        <authorList>
            <person name="Franzen O."/>
            <person name="Talavera-Lopez C."/>
            <person name="Ochaya S."/>
            <person name="Butler C.E."/>
            <person name="Messenger L.A."/>
            <person name="Lewis M.D."/>
            <person name="Llewellyn M.S."/>
            <person name="Marinkelle C.J."/>
            <person name="Tyler K.M."/>
            <person name="Miles M.A."/>
            <person name="Andersson B."/>
        </authorList>
    </citation>
    <scope>NUCLEOTIDE SEQUENCE [LARGE SCALE GENOMIC DNA]</scope>
    <source>
        <strain evidence="3 4">B7</strain>
    </source>
</reference>
<protein>
    <submittedName>
        <fullName evidence="3">Trans-sialidase, putative</fullName>
    </submittedName>
</protein>
<feature type="compositionally biased region" description="Polar residues" evidence="1">
    <location>
        <begin position="50"/>
        <end position="60"/>
    </location>
</feature>
<dbReference type="OrthoDB" id="10406565at2759"/>
<feature type="region of interest" description="Disordered" evidence="1">
    <location>
        <begin position="290"/>
        <end position="318"/>
    </location>
</feature>
<dbReference type="InterPro" id="IPR011040">
    <property type="entry name" value="Sialidase"/>
</dbReference>
<gene>
    <name evidence="3" type="ORF">MOQ_009598</name>
</gene>
<dbReference type="InterPro" id="IPR008377">
    <property type="entry name" value="Sialidase_trypan"/>
</dbReference>
<organism evidence="3 4">
    <name type="scientific">Trypanosoma cruzi marinkellei</name>
    <dbReference type="NCBI Taxonomy" id="85056"/>
    <lineage>
        <taxon>Eukaryota</taxon>
        <taxon>Discoba</taxon>
        <taxon>Euglenozoa</taxon>
        <taxon>Kinetoplastea</taxon>
        <taxon>Metakinetoplastina</taxon>
        <taxon>Trypanosomatida</taxon>
        <taxon>Trypanosomatidae</taxon>
        <taxon>Trypanosoma</taxon>
        <taxon>Schizotrypanum</taxon>
    </lineage>
</organism>
<dbReference type="Proteomes" id="UP000007350">
    <property type="component" value="Unassembled WGS sequence"/>
</dbReference>
<name>K2MHW5_TRYCR</name>
<feature type="region of interest" description="Disordered" evidence="1">
    <location>
        <begin position="34"/>
        <end position="61"/>
    </location>
</feature>
<feature type="domain" description="Sialidase" evidence="2">
    <location>
        <begin position="23"/>
        <end position="289"/>
    </location>
</feature>
<dbReference type="EMBL" id="AHKC01020128">
    <property type="protein sequence ID" value="EKF26700.1"/>
    <property type="molecule type" value="Genomic_DNA"/>
</dbReference>
<dbReference type="InterPro" id="IPR036278">
    <property type="entry name" value="Sialidase_sf"/>
</dbReference>
<evidence type="ECO:0000313" key="4">
    <source>
        <dbReference type="Proteomes" id="UP000007350"/>
    </source>
</evidence>
<comment type="caution">
    <text evidence="3">The sequence shown here is derived from an EMBL/GenBank/DDBJ whole genome shotgun (WGS) entry which is preliminary data.</text>
</comment>
<keyword evidence="4" id="KW-1185">Reference proteome</keyword>
<evidence type="ECO:0000259" key="2">
    <source>
        <dbReference type="Pfam" id="PF13859"/>
    </source>
</evidence>
<dbReference type="GO" id="GO:0004308">
    <property type="term" value="F:exo-alpha-sialidase activity"/>
    <property type="evidence" value="ECO:0007669"/>
    <property type="project" value="InterPro"/>
</dbReference>